<dbReference type="Proteomes" id="UP000427716">
    <property type="component" value="Chromosome"/>
</dbReference>
<dbReference type="SUPFAM" id="SSF52172">
    <property type="entry name" value="CheY-like"/>
    <property type="match status" value="1"/>
</dbReference>
<evidence type="ECO:0000259" key="8">
    <source>
        <dbReference type="PROSITE" id="PS50110"/>
    </source>
</evidence>
<dbReference type="InterPro" id="IPR039420">
    <property type="entry name" value="WalR-like"/>
</dbReference>
<proteinExistence type="predicted"/>
<dbReference type="PROSITE" id="PS50110">
    <property type="entry name" value="RESPONSE_REGULATORY"/>
    <property type="match status" value="1"/>
</dbReference>
<evidence type="ECO:0000256" key="3">
    <source>
        <dbReference type="ARBA" id="ARBA00023015"/>
    </source>
</evidence>
<dbReference type="SMART" id="SM00862">
    <property type="entry name" value="Trans_reg_C"/>
    <property type="match status" value="1"/>
</dbReference>
<dbReference type="GO" id="GO:0032993">
    <property type="term" value="C:protein-DNA complex"/>
    <property type="evidence" value="ECO:0007669"/>
    <property type="project" value="TreeGrafter"/>
</dbReference>
<evidence type="ECO:0000256" key="2">
    <source>
        <dbReference type="ARBA" id="ARBA00023012"/>
    </source>
</evidence>
<keyword evidence="11" id="KW-1185">Reference proteome</keyword>
<dbReference type="InterPro" id="IPR001789">
    <property type="entry name" value="Sig_transdc_resp-reg_receiver"/>
</dbReference>
<dbReference type="Pfam" id="PF00072">
    <property type="entry name" value="Response_reg"/>
    <property type="match status" value="1"/>
</dbReference>
<evidence type="ECO:0000256" key="1">
    <source>
        <dbReference type="ARBA" id="ARBA00022553"/>
    </source>
</evidence>
<sequence length="225" mass="25599">MRLLLAEDDESLGADLQARLREQGYAVDWARDGVEAAWLGSENVHDLVVLDIGLPGKDGLAVLREWRERGLDLPVLLLTARDAWFEKVEGFEAGADDYLAKPFHFEELSARLRALSRRASEHPADLMTPSGGLALDEAHQQAVVDGQPVELTGTEFRLLRYLVHHAGHVLSKSRLAEHLYEFDDDRDPNVIEAYVTRLRRKLGRERIETRRGQGYVFHRDPRERS</sequence>
<feature type="modified residue" description="4-aspartylphosphate" evidence="6">
    <location>
        <position position="51"/>
    </location>
</feature>
<keyword evidence="1 6" id="KW-0597">Phosphoprotein</keyword>
<organism evidence="10 11">
    <name type="scientific">Guyparkeria halophila</name>
    <dbReference type="NCBI Taxonomy" id="47960"/>
    <lineage>
        <taxon>Bacteria</taxon>
        <taxon>Pseudomonadati</taxon>
        <taxon>Pseudomonadota</taxon>
        <taxon>Gammaproteobacteria</taxon>
        <taxon>Chromatiales</taxon>
        <taxon>Thioalkalibacteraceae</taxon>
        <taxon>Guyparkeria</taxon>
    </lineage>
</organism>
<name>A0A6I6D2P7_9GAMM</name>
<dbReference type="KEGG" id="ghl:GM160_04365"/>
<dbReference type="Pfam" id="PF00486">
    <property type="entry name" value="Trans_reg_C"/>
    <property type="match status" value="1"/>
</dbReference>
<dbReference type="GO" id="GO:0000156">
    <property type="term" value="F:phosphorelay response regulator activity"/>
    <property type="evidence" value="ECO:0007669"/>
    <property type="project" value="TreeGrafter"/>
</dbReference>
<evidence type="ECO:0000256" key="5">
    <source>
        <dbReference type="ARBA" id="ARBA00023163"/>
    </source>
</evidence>
<keyword evidence="2" id="KW-0902">Two-component regulatory system</keyword>
<evidence type="ECO:0000313" key="11">
    <source>
        <dbReference type="Proteomes" id="UP000427716"/>
    </source>
</evidence>
<dbReference type="GO" id="GO:0000976">
    <property type="term" value="F:transcription cis-regulatory region binding"/>
    <property type="evidence" value="ECO:0007669"/>
    <property type="project" value="TreeGrafter"/>
</dbReference>
<keyword evidence="5" id="KW-0804">Transcription</keyword>
<dbReference type="FunFam" id="3.40.50.2300:FF:000002">
    <property type="entry name" value="DNA-binding response regulator PhoP"/>
    <property type="match status" value="1"/>
</dbReference>
<dbReference type="PROSITE" id="PS51755">
    <property type="entry name" value="OMPR_PHOB"/>
    <property type="match status" value="1"/>
</dbReference>
<dbReference type="RefSeq" id="WP_156573466.1">
    <property type="nucleotide sequence ID" value="NZ_CP046415.1"/>
</dbReference>
<dbReference type="InterPro" id="IPR011006">
    <property type="entry name" value="CheY-like_superfamily"/>
</dbReference>
<dbReference type="SUPFAM" id="SSF46894">
    <property type="entry name" value="C-terminal effector domain of the bipartite response regulators"/>
    <property type="match status" value="1"/>
</dbReference>
<feature type="domain" description="Response regulatory" evidence="8">
    <location>
        <begin position="2"/>
        <end position="116"/>
    </location>
</feature>
<dbReference type="SMART" id="SM00448">
    <property type="entry name" value="REC"/>
    <property type="match status" value="1"/>
</dbReference>
<dbReference type="InterPro" id="IPR036388">
    <property type="entry name" value="WH-like_DNA-bd_sf"/>
</dbReference>
<protein>
    <submittedName>
        <fullName evidence="10">Response regulator</fullName>
    </submittedName>
</protein>
<evidence type="ECO:0000256" key="6">
    <source>
        <dbReference type="PROSITE-ProRule" id="PRU00169"/>
    </source>
</evidence>
<dbReference type="PANTHER" id="PTHR48111:SF37">
    <property type="entry name" value="RESPONSE REGULATOR PROTEIN CARR"/>
    <property type="match status" value="1"/>
</dbReference>
<feature type="DNA-binding region" description="OmpR/PhoB-type" evidence="7">
    <location>
        <begin position="124"/>
        <end position="219"/>
    </location>
</feature>
<keyword evidence="3" id="KW-0805">Transcription regulation</keyword>
<dbReference type="EMBL" id="CP046415">
    <property type="protein sequence ID" value="QGT78193.1"/>
    <property type="molecule type" value="Genomic_DNA"/>
</dbReference>
<dbReference type="Gene3D" id="1.10.10.10">
    <property type="entry name" value="Winged helix-like DNA-binding domain superfamily/Winged helix DNA-binding domain"/>
    <property type="match status" value="1"/>
</dbReference>
<evidence type="ECO:0000259" key="9">
    <source>
        <dbReference type="PROSITE" id="PS51755"/>
    </source>
</evidence>
<evidence type="ECO:0000256" key="7">
    <source>
        <dbReference type="PROSITE-ProRule" id="PRU01091"/>
    </source>
</evidence>
<keyword evidence="4 7" id="KW-0238">DNA-binding</keyword>
<dbReference type="AlphaFoldDB" id="A0A6I6D2P7"/>
<dbReference type="Gene3D" id="3.40.50.2300">
    <property type="match status" value="1"/>
</dbReference>
<dbReference type="GO" id="GO:0006355">
    <property type="term" value="P:regulation of DNA-templated transcription"/>
    <property type="evidence" value="ECO:0007669"/>
    <property type="project" value="InterPro"/>
</dbReference>
<evidence type="ECO:0000256" key="4">
    <source>
        <dbReference type="ARBA" id="ARBA00023125"/>
    </source>
</evidence>
<dbReference type="InterPro" id="IPR016032">
    <property type="entry name" value="Sig_transdc_resp-reg_C-effctor"/>
</dbReference>
<feature type="domain" description="OmpR/PhoB-type" evidence="9">
    <location>
        <begin position="124"/>
        <end position="219"/>
    </location>
</feature>
<dbReference type="GO" id="GO:0005829">
    <property type="term" value="C:cytosol"/>
    <property type="evidence" value="ECO:0007669"/>
    <property type="project" value="TreeGrafter"/>
</dbReference>
<gene>
    <name evidence="10" type="ORF">GM160_04365</name>
</gene>
<dbReference type="Gene3D" id="6.10.250.690">
    <property type="match status" value="1"/>
</dbReference>
<dbReference type="PANTHER" id="PTHR48111">
    <property type="entry name" value="REGULATOR OF RPOS"/>
    <property type="match status" value="1"/>
</dbReference>
<reference evidence="10 11" key="1">
    <citation type="submission" date="2019-11" db="EMBL/GenBank/DDBJ databases">
        <authorList>
            <person name="Zhang J."/>
            <person name="Sun C."/>
        </authorList>
    </citation>
    <scope>NUCLEOTIDE SEQUENCE [LARGE SCALE GENOMIC DNA]</scope>
    <source>
        <strain evidence="11">sp2</strain>
    </source>
</reference>
<dbReference type="CDD" id="cd00383">
    <property type="entry name" value="trans_reg_C"/>
    <property type="match status" value="1"/>
</dbReference>
<accession>A0A6I6D2P7</accession>
<evidence type="ECO:0000313" key="10">
    <source>
        <dbReference type="EMBL" id="QGT78193.1"/>
    </source>
</evidence>
<dbReference type="InterPro" id="IPR001867">
    <property type="entry name" value="OmpR/PhoB-type_DNA-bd"/>
</dbReference>